<dbReference type="InterPro" id="IPR004472">
    <property type="entry name" value="DTB_synth_BioD"/>
</dbReference>
<dbReference type="PANTHER" id="PTHR43210">
    <property type="entry name" value="DETHIOBIOTIN SYNTHETASE"/>
    <property type="match status" value="1"/>
</dbReference>
<dbReference type="SUPFAM" id="SSF52540">
    <property type="entry name" value="P-loop containing nucleoside triphosphate hydrolases"/>
    <property type="match status" value="1"/>
</dbReference>
<dbReference type="EC" id="6.3.3.3" evidence="2"/>
<keyword evidence="2" id="KW-0963">Cytoplasm</keyword>
<feature type="binding site" evidence="2">
    <location>
        <begin position="116"/>
        <end position="119"/>
    </location>
    <ligand>
        <name>ATP</name>
        <dbReference type="ChEBI" id="CHEBI:30616"/>
    </ligand>
</feature>
<keyword evidence="2" id="KW-0547">Nucleotide-binding</keyword>
<feature type="binding site" evidence="2">
    <location>
        <begin position="177"/>
        <end position="178"/>
    </location>
    <ligand>
        <name>ATP</name>
        <dbReference type="ChEBI" id="CHEBI:30616"/>
    </ligand>
</feature>
<comment type="caution">
    <text evidence="3">The sequence shown here is derived from an EMBL/GenBank/DDBJ whole genome shotgun (WGS) entry which is preliminary data.</text>
</comment>
<comment type="pathway">
    <text evidence="2">Cofactor biosynthesis; biotin biosynthesis; biotin from 7,8-diaminononanoate: step 1/2.</text>
</comment>
<feature type="active site" evidence="2">
    <location>
        <position position="37"/>
    </location>
</feature>
<dbReference type="CDD" id="cd03109">
    <property type="entry name" value="DTBS"/>
    <property type="match status" value="1"/>
</dbReference>
<keyword evidence="2" id="KW-0460">Magnesium</keyword>
<organism evidence="3 4">
    <name type="scientific">Glaciecola petra</name>
    <dbReference type="NCBI Taxonomy" id="3075602"/>
    <lineage>
        <taxon>Bacteria</taxon>
        <taxon>Pseudomonadati</taxon>
        <taxon>Pseudomonadota</taxon>
        <taxon>Gammaproteobacteria</taxon>
        <taxon>Alteromonadales</taxon>
        <taxon>Alteromonadaceae</taxon>
        <taxon>Glaciecola</taxon>
    </lineage>
</organism>
<keyword evidence="4" id="KW-1185">Reference proteome</keyword>
<dbReference type="Gene3D" id="3.40.50.300">
    <property type="entry name" value="P-loop containing nucleotide triphosphate hydrolases"/>
    <property type="match status" value="1"/>
</dbReference>
<comment type="subcellular location">
    <subcellularLocation>
        <location evidence="2">Cytoplasm</location>
    </subcellularLocation>
</comment>
<dbReference type="EMBL" id="JAVRHX010000001">
    <property type="protein sequence ID" value="MDT0594638.1"/>
    <property type="molecule type" value="Genomic_DNA"/>
</dbReference>
<keyword evidence="2" id="KW-0479">Metal-binding</keyword>
<dbReference type="HAMAP" id="MF_00336">
    <property type="entry name" value="BioD"/>
    <property type="match status" value="1"/>
</dbReference>
<comment type="cofactor">
    <cofactor evidence="2">
        <name>Mg(2+)</name>
        <dbReference type="ChEBI" id="CHEBI:18420"/>
    </cofactor>
</comment>
<proteinExistence type="inferred from homology"/>
<dbReference type="RefSeq" id="WP_311368102.1">
    <property type="nucleotide sequence ID" value="NZ_JAVRHX010000001.1"/>
</dbReference>
<dbReference type="GO" id="GO:0004141">
    <property type="term" value="F:dethiobiotin synthase activity"/>
    <property type="evidence" value="ECO:0007669"/>
    <property type="project" value="UniProtKB-EC"/>
</dbReference>
<feature type="binding site" evidence="2">
    <location>
        <begin position="12"/>
        <end position="17"/>
    </location>
    <ligand>
        <name>ATP</name>
        <dbReference type="ChEBI" id="CHEBI:30616"/>
    </ligand>
</feature>
<dbReference type="NCBIfam" id="TIGR00347">
    <property type="entry name" value="bioD"/>
    <property type="match status" value="1"/>
</dbReference>
<keyword evidence="2" id="KW-0067">ATP-binding</keyword>
<dbReference type="PANTHER" id="PTHR43210:SF5">
    <property type="entry name" value="DETHIOBIOTIN SYNTHETASE"/>
    <property type="match status" value="1"/>
</dbReference>
<comment type="subunit">
    <text evidence="2">Homodimer.</text>
</comment>
<protein>
    <recommendedName>
        <fullName evidence="2">ATP-dependent dethiobiotin synthetase BioD</fullName>
        <ecNumber evidence="2">6.3.3.3</ecNumber>
    </recommendedName>
    <alternativeName>
        <fullName evidence="2">DTB synthetase</fullName>
        <shortName evidence="2">DTBS</shortName>
    </alternativeName>
    <alternativeName>
        <fullName evidence="2">Dethiobiotin synthase</fullName>
    </alternativeName>
</protein>
<keyword evidence="1 2" id="KW-0093">Biotin biosynthesis</keyword>
<dbReference type="PIRSF" id="PIRSF006755">
    <property type="entry name" value="DTB_synth"/>
    <property type="match status" value="1"/>
</dbReference>
<evidence type="ECO:0000313" key="3">
    <source>
        <dbReference type="EMBL" id="MDT0594638.1"/>
    </source>
</evidence>
<evidence type="ECO:0000313" key="4">
    <source>
        <dbReference type="Proteomes" id="UP001253545"/>
    </source>
</evidence>
<dbReference type="InterPro" id="IPR027417">
    <property type="entry name" value="P-loop_NTPase"/>
</dbReference>
<comment type="catalytic activity">
    <reaction evidence="2">
        <text>(7R,8S)-7,8-diammoniononanoate + CO2 + ATP = (4R,5S)-dethiobiotin + ADP + phosphate + 3 H(+)</text>
        <dbReference type="Rhea" id="RHEA:15805"/>
        <dbReference type="ChEBI" id="CHEBI:15378"/>
        <dbReference type="ChEBI" id="CHEBI:16526"/>
        <dbReference type="ChEBI" id="CHEBI:30616"/>
        <dbReference type="ChEBI" id="CHEBI:43474"/>
        <dbReference type="ChEBI" id="CHEBI:149469"/>
        <dbReference type="ChEBI" id="CHEBI:149473"/>
        <dbReference type="ChEBI" id="CHEBI:456216"/>
        <dbReference type="EC" id="6.3.3.3"/>
    </reaction>
</comment>
<evidence type="ECO:0000256" key="1">
    <source>
        <dbReference type="ARBA" id="ARBA00022756"/>
    </source>
</evidence>
<accession>A0ABU2ZRG8</accession>
<keyword evidence="2 3" id="KW-0436">Ligase</keyword>
<dbReference type="Pfam" id="PF13500">
    <property type="entry name" value="AAA_26"/>
    <property type="match status" value="1"/>
</dbReference>
<reference evidence="3 4" key="1">
    <citation type="submission" date="2023-09" db="EMBL/GenBank/DDBJ databases">
        <authorList>
            <person name="Rey-Velasco X."/>
        </authorList>
    </citation>
    <scope>NUCLEOTIDE SEQUENCE [LARGE SCALE GENOMIC DNA]</scope>
    <source>
        <strain evidence="3 4">P117</strain>
    </source>
</reference>
<feature type="binding site" evidence="2">
    <location>
        <position position="54"/>
    </location>
    <ligand>
        <name>ATP</name>
        <dbReference type="ChEBI" id="CHEBI:30616"/>
    </ligand>
</feature>
<comment type="function">
    <text evidence="2">Catalyzes a mechanistically unusual reaction, the ATP-dependent insertion of CO2 between the N7 and N8 nitrogen atoms of 7,8-diaminopelargonic acid (DAPA, also called 7,8-diammoniononanoate) to form a ureido ring.</text>
</comment>
<name>A0ABU2ZRG8_9ALTE</name>
<feature type="binding site" evidence="2">
    <location>
        <position position="54"/>
    </location>
    <ligand>
        <name>Mg(2+)</name>
        <dbReference type="ChEBI" id="CHEBI:18420"/>
    </ligand>
</feature>
<feature type="binding site" evidence="2">
    <location>
        <position position="16"/>
    </location>
    <ligand>
        <name>Mg(2+)</name>
        <dbReference type="ChEBI" id="CHEBI:18420"/>
    </ligand>
</feature>
<dbReference type="Proteomes" id="UP001253545">
    <property type="component" value="Unassembled WGS sequence"/>
</dbReference>
<comment type="similarity">
    <text evidence="2">Belongs to the dethiobiotin synthetase family.</text>
</comment>
<feature type="binding site" evidence="2">
    <location>
        <position position="116"/>
    </location>
    <ligand>
        <name>Mg(2+)</name>
        <dbReference type="ChEBI" id="CHEBI:18420"/>
    </ligand>
</feature>
<evidence type="ECO:0000256" key="2">
    <source>
        <dbReference type="HAMAP-Rule" id="MF_00336"/>
    </source>
</evidence>
<gene>
    <name evidence="2 3" type="primary">bioD</name>
    <name evidence="3" type="ORF">RM552_07285</name>
</gene>
<sequence length="226" mass="24685">MKTFFMTGTDTDAGKTVASSLILKELNNLYHSTLALKPISAGCEMTSAGLRNEDALTLQEAANIEIDYELVNPIAFEPPIAPHIAASNLGRSIELSDLQDSLEEAKKHQASCILIEGAGGWRLPLNNNGLFLSDFVIQNQIPVVLVVGMKLGCLNHAILTHQAILRDGLTCVGWVANQLSDDMLEYDQNKQSLIQILSSPLLAEIPFQPKDINQINLTEAFLKVFT</sequence>
<comment type="caution">
    <text evidence="2">Lacks conserved residue(s) required for the propagation of feature annotation.</text>
</comment>